<proteinExistence type="predicted"/>
<gene>
    <name evidence="1" type="ORF">RPERSI_LOCUS5174</name>
</gene>
<evidence type="ECO:0000313" key="2">
    <source>
        <dbReference type="Proteomes" id="UP000789920"/>
    </source>
</evidence>
<evidence type="ECO:0000313" key="1">
    <source>
        <dbReference type="EMBL" id="CAG8581786.1"/>
    </source>
</evidence>
<sequence>SDIFQNIKHINGISVFISQGYSPILISEDATKKLKTIKELLELNIRVLALIFNSVKCPLNAFILYQKEKIKDNPNMNTRQISKIARNKWNKLPESKKARYKLQSESLKGHYNTIKKYNTPYSDLDTIPASSLQEFKDILIQQIHHHLPLSFTRMGRKVLSIPCTESLFVGIFAGHIYQFSSSPRTYKCRFHGESAYSTLTKILENSKWGQKYYNQNQQTYIVFEQLSKQTSSNTNITENQDDINLLEHLILKTDEVTEWAELPENLNETDENVPAFAQGLDDIIIVKVACGSI</sequence>
<organism evidence="1 2">
    <name type="scientific">Racocetra persica</name>
    <dbReference type="NCBI Taxonomy" id="160502"/>
    <lineage>
        <taxon>Eukaryota</taxon>
        <taxon>Fungi</taxon>
        <taxon>Fungi incertae sedis</taxon>
        <taxon>Mucoromycota</taxon>
        <taxon>Glomeromycotina</taxon>
        <taxon>Glomeromycetes</taxon>
        <taxon>Diversisporales</taxon>
        <taxon>Gigasporaceae</taxon>
        <taxon>Racocetra</taxon>
    </lineage>
</organism>
<protein>
    <submittedName>
        <fullName evidence="1">23586_t:CDS:1</fullName>
    </submittedName>
</protein>
<name>A0ACA9MBG1_9GLOM</name>
<feature type="non-terminal residue" evidence="1">
    <location>
        <position position="1"/>
    </location>
</feature>
<accession>A0ACA9MBG1</accession>
<reference evidence="1" key="1">
    <citation type="submission" date="2021-06" db="EMBL/GenBank/DDBJ databases">
        <authorList>
            <person name="Kallberg Y."/>
            <person name="Tangrot J."/>
            <person name="Rosling A."/>
        </authorList>
    </citation>
    <scope>NUCLEOTIDE SEQUENCE</scope>
    <source>
        <strain evidence="1">MA461A</strain>
    </source>
</reference>
<comment type="caution">
    <text evidence="1">The sequence shown here is derived from an EMBL/GenBank/DDBJ whole genome shotgun (WGS) entry which is preliminary data.</text>
</comment>
<dbReference type="EMBL" id="CAJVQC010007622">
    <property type="protein sequence ID" value="CAG8581786.1"/>
    <property type="molecule type" value="Genomic_DNA"/>
</dbReference>
<dbReference type="Proteomes" id="UP000789920">
    <property type="component" value="Unassembled WGS sequence"/>
</dbReference>
<keyword evidence="2" id="KW-1185">Reference proteome</keyword>